<dbReference type="AlphaFoldDB" id="A0A2B7WUP4"/>
<feature type="region of interest" description="Disordered" evidence="1">
    <location>
        <begin position="1"/>
        <end position="87"/>
    </location>
</feature>
<organism evidence="2 3">
    <name type="scientific">Helicocarpus griseus UAMH5409</name>
    <dbReference type="NCBI Taxonomy" id="1447875"/>
    <lineage>
        <taxon>Eukaryota</taxon>
        <taxon>Fungi</taxon>
        <taxon>Dikarya</taxon>
        <taxon>Ascomycota</taxon>
        <taxon>Pezizomycotina</taxon>
        <taxon>Eurotiomycetes</taxon>
        <taxon>Eurotiomycetidae</taxon>
        <taxon>Onygenales</taxon>
        <taxon>Ajellomycetaceae</taxon>
        <taxon>Helicocarpus</taxon>
    </lineage>
</organism>
<feature type="compositionally biased region" description="Basic and acidic residues" evidence="1">
    <location>
        <begin position="1"/>
        <end position="17"/>
    </location>
</feature>
<evidence type="ECO:0000313" key="3">
    <source>
        <dbReference type="Proteomes" id="UP000223968"/>
    </source>
</evidence>
<accession>A0A2B7WUP4</accession>
<dbReference type="Pfam" id="PF04119">
    <property type="entry name" value="HSP9_HSP12"/>
    <property type="match status" value="1"/>
</dbReference>
<dbReference type="OrthoDB" id="2348401at2759"/>
<feature type="compositionally biased region" description="Basic and acidic residues" evidence="1">
    <location>
        <begin position="25"/>
        <end position="62"/>
    </location>
</feature>
<dbReference type="STRING" id="1447875.A0A2B7WUP4"/>
<evidence type="ECO:0000313" key="2">
    <source>
        <dbReference type="EMBL" id="PGH00313.1"/>
    </source>
</evidence>
<keyword evidence="3" id="KW-1185">Reference proteome</keyword>
<reference evidence="2 3" key="1">
    <citation type="submission" date="2017-10" db="EMBL/GenBank/DDBJ databases">
        <title>Comparative genomics in systemic dimorphic fungi from Ajellomycetaceae.</title>
        <authorList>
            <person name="Munoz J.F."/>
            <person name="Mcewen J.G."/>
            <person name="Clay O.K."/>
            <person name="Cuomo C.A."/>
        </authorList>
    </citation>
    <scope>NUCLEOTIDE SEQUENCE [LARGE SCALE GENOMIC DNA]</scope>
    <source>
        <strain evidence="2 3">UAMH5409</strain>
    </source>
</reference>
<sequence length="87" mass="9355">MSDAGRKDFSTKAKEEITPDSSKSTQERIKETVTDTGDRISRGLQPDDQKSTGQEAFDKTQRTSDNQSGGATSTIGDKVKGALGMDK</sequence>
<proteinExistence type="predicted"/>
<dbReference type="EMBL" id="PDNB01000188">
    <property type="protein sequence ID" value="PGH00313.1"/>
    <property type="molecule type" value="Genomic_DNA"/>
</dbReference>
<evidence type="ECO:0008006" key="4">
    <source>
        <dbReference type="Google" id="ProtNLM"/>
    </source>
</evidence>
<comment type="caution">
    <text evidence="2">The sequence shown here is derived from an EMBL/GenBank/DDBJ whole genome shotgun (WGS) entry which is preliminary data.</text>
</comment>
<dbReference type="Proteomes" id="UP000223968">
    <property type="component" value="Unassembled WGS sequence"/>
</dbReference>
<dbReference type="Gene3D" id="6.10.280.100">
    <property type="match status" value="1"/>
</dbReference>
<evidence type="ECO:0000256" key="1">
    <source>
        <dbReference type="SAM" id="MobiDB-lite"/>
    </source>
</evidence>
<protein>
    <recommendedName>
        <fullName evidence="4">Chaperone/heat shock protein Hsp12</fullName>
    </recommendedName>
</protein>
<feature type="compositionally biased region" description="Basic and acidic residues" evidence="1">
    <location>
        <begin position="77"/>
        <end position="87"/>
    </location>
</feature>
<name>A0A2B7WUP4_9EURO</name>
<feature type="compositionally biased region" description="Polar residues" evidence="1">
    <location>
        <begin position="63"/>
        <end position="75"/>
    </location>
</feature>
<gene>
    <name evidence="2" type="ORF">AJ79_08244</name>
</gene>
<dbReference type="InterPro" id="IPR007250">
    <property type="entry name" value="HSP9_HSP12"/>
</dbReference>